<dbReference type="KEGG" id="spzr:G5C33_15255"/>
<dbReference type="EMBL" id="CP049109">
    <property type="protein sequence ID" value="QIG81012.1"/>
    <property type="molecule type" value="Genomic_DNA"/>
</dbReference>
<feature type="region of interest" description="Disordered" evidence="1">
    <location>
        <begin position="1"/>
        <end position="69"/>
    </location>
</feature>
<reference evidence="2 3" key="1">
    <citation type="submission" date="2020-02" db="EMBL/GenBank/DDBJ databases">
        <authorList>
            <person name="Zheng R.K."/>
            <person name="Sun C.M."/>
        </authorList>
    </citation>
    <scope>NUCLEOTIDE SEQUENCE [LARGE SCALE GENOMIC DNA]</scope>
    <source>
        <strain evidence="3">zrk23</strain>
    </source>
</reference>
<gene>
    <name evidence="2" type="ORF">G5C33_15255</name>
</gene>
<feature type="compositionally biased region" description="Gly residues" evidence="1">
    <location>
        <begin position="1"/>
        <end position="17"/>
    </location>
</feature>
<feature type="compositionally biased region" description="Pro residues" evidence="1">
    <location>
        <begin position="37"/>
        <end position="53"/>
    </location>
</feature>
<keyword evidence="3" id="KW-1185">Reference proteome</keyword>
<name>A0A6G6Y7U3_9SPHN</name>
<dbReference type="RefSeq" id="WP_165327938.1">
    <property type="nucleotide sequence ID" value="NZ_CP049109.1"/>
</dbReference>
<dbReference type="AlphaFoldDB" id="A0A6G6Y7U3"/>
<sequence>MSGSLLLGGCGGGGGTTGTNYSDPPPMAEILATPEATPSPSPSPSPSPTPSPSSSPTQALTMVDPASGLPADVTAFKQKRDACEHWMGEEGTDAARQQEIADGISENCTGTDAKLAALKEKYAGNDTVQRALADYDSDLE</sequence>
<evidence type="ECO:0000256" key="1">
    <source>
        <dbReference type="SAM" id="MobiDB-lite"/>
    </source>
</evidence>
<organism evidence="2 3">
    <name type="scientific">Stakelama tenebrarum</name>
    <dbReference type="NCBI Taxonomy" id="2711215"/>
    <lineage>
        <taxon>Bacteria</taxon>
        <taxon>Pseudomonadati</taxon>
        <taxon>Pseudomonadota</taxon>
        <taxon>Alphaproteobacteria</taxon>
        <taxon>Sphingomonadales</taxon>
        <taxon>Sphingomonadaceae</taxon>
        <taxon>Stakelama</taxon>
    </lineage>
</organism>
<evidence type="ECO:0000313" key="2">
    <source>
        <dbReference type="EMBL" id="QIG81012.1"/>
    </source>
</evidence>
<evidence type="ECO:0000313" key="3">
    <source>
        <dbReference type="Proteomes" id="UP000501568"/>
    </source>
</evidence>
<proteinExistence type="predicted"/>
<protein>
    <submittedName>
        <fullName evidence="2">Uncharacterized protein</fullName>
    </submittedName>
</protein>
<accession>A0A6G6Y7U3</accession>
<dbReference type="Proteomes" id="UP000501568">
    <property type="component" value="Chromosome"/>
</dbReference>